<dbReference type="SUPFAM" id="SSF48498">
    <property type="entry name" value="Tetracyclin repressor-like, C-terminal domain"/>
    <property type="match status" value="1"/>
</dbReference>
<feature type="DNA-binding region" description="H-T-H motif" evidence="4">
    <location>
        <begin position="37"/>
        <end position="56"/>
    </location>
</feature>
<name>A0A2G3PJD0_WILMA</name>
<dbReference type="InterPro" id="IPR001647">
    <property type="entry name" value="HTH_TetR"/>
</dbReference>
<dbReference type="PROSITE" id="PS50977">
    <property type="entry name" value="HTH_TETR_2"/>
    <property type="match status" value="1"/>
</dbReference>
<dbReference type="EMBL" id="PEBD01000010">
    <property type="protein sequence ID" value="PHV65918.1"/>
    <property type="molecule type" value="Genomic_DNA"/>
</dbReference>
<dbReference type="PANTHER" id="PTHR30055">
    <property type="entry name" value="HTH-TYPE TRANSCRIPTIONAL REGULATOR RUTR"/>
    <property type="match status" value="1"/>
</dbReference>
<evidence type="ECO:0000256" key="4">
    <source>
        <dbReference type="PROSITE-ProRule" id="PRU00335"/>
    </source>
</evidence>
<dbReference type="GO" id="GO:0003700">
    <property type="term" value="F:DNA-binding transcription factor activity"/>
    <property type="evidence" value="ECO:0007669"/>
    <property type="project" value="TreeGrafter"/>
</dbReference>
<dbReference type="AlphaFoldDB" id="A0A2G3PJD0"/>
<evidence type="ECO:0000313" key="6">
    <source>
        <dbReference type="EMBL" id="PHV65918.1"/>
    </source>
</evidence>
<keyword evidence="1" id="KW-0805">Transcription regulation</keyword>
<keyword evidence="3" id="KW-0804">Transcription</keyword>
<keyword evidence="2 4" id="KW-0238">DNA-binding</keyword>
<evidence type="ECO:0000256" key="3">
    <source>
        <dbReference type="ARBA" id="ARBA00023163"/>
    </source>
</evidence>
<proteinExistence type="predicted"/>
<organism evidence="6 7">
    <name type="scientific">Williamsia marianensis</name>
    <dbReference type="NCBI Taxonomy" id="85044"/>
    <lineage>
        <taxon>Bacteria</taxon>
        <taxon>Bacillati</taxon>
        <taxon>Actinomycetota</taxon>
        <taxon>Actinomycetes</taxon>
        <taxon>Mycobacteriales</taxon>
        <taxon>Nocardiaceae</taxon>
        <taxon>Williamsia</taxon>
    </lineage>
</organism>
<dbReference type="Gene3D" id="1.10.357.10">
    <property type="entry name" value="Tetracycline Repressor, domain 2"/>
    <property type="match status" value="1"/>
</dbReference>
<evidence type="ECO:0000259" key="5">
    <source>
        <dbReference type="PROSITE" id="PS50977"/>
    </source>
</evidence>
<accession>A0A2G3PJD0</accession>
<dbReference type="Pfam" id="PF00440">
    <property type="entry name" value="TetR_N"/>
    <property type="match status" value="1"/>
</dbReference>
<protein>
    <submittedName>
        <fullName evidence="6">TetR family transcriptional regulator</fullName>
    </submittedName>
</protein>
<reference evidence="6 7" key="1">
    <citation type="submission" date="2017-10" db="EMBL/GenBank/DDBJ databases">
        <title>The draft genome sequence of Williamsia sp. BULT 1.1 isolated from the semi-arid grassland soils from South Africa.</title>
        <authorList>
            <person name="Kabwe M.H."/>
            <person name="Govender N."/>
            <person name="Mutseka Lunga P."/>
            <person name="Vikram S."/>
            <person name="Makhalanyane T.P."/>
        </authorList>
    </citation>
    <scope>NUCLEOTIDE SEQUENCE [LARGE SCALE GENOMIC DNA]</scope>
    <source>
        <strain evidence="6 7">BULT 1.1</strain>
    </source>
</reference>
<comment type="caution">
    <text evidence="6">The sequence shown here is derived from an EMBL/GenBank/DDBJ whole genome shotgun (WGS) entry which is preliminary data.</text>
</comment>
<dbReference type="InterPro" id="IPR011075">
    <property type="entry name" value="TetR_C"/>
</dbReference>
<dbReference type="InterPro" id="IPR036271">
    <property type="entry name" value="Tet_transcr_reg_TetR-rel_C_sf"/>
</dbReference>
<evidence type="ECO:0000256" key="2">
    <source>
        <dbReference type="ARBA" id="ARBA00023125"/>
    </source>
</evidence>
<sequence>MTEPGMVRPGGRTAAVRASVLRATGDVLAESGLPGLDLIDVASRAGVGKTTVYRRWGSAPGLVADLLSEMAAESVPRADTGTLSADLHANAALVRKTLSDKRQGPLFKAIIAAATCDARTADALAHFYDTRVAEWAPCVLDGITRGEAPAGTDATAAIRQVSAPLYYQFLTSTRPLKKVDAERAAESALAAIAAGVLVSGR</sequence>
<dbReference type="RefSeq" id="WP_099384213.1">
    <property type="nucleotide sequence ID" value="NZ_PEBD01000010.1"/>
</dbReference>
<dbReference type="Gene3D" id="1.10.10.60">
    <property type="entry name" value="Homeodomain-like"/>
    <property type="match status" value="1"/>
</dbReference>
<dbReference type="InterPro" id="IPR009057">
    <property type="entry name" value="Homeodomain-like_sf"/>
</dbReference>
<dbReference type="InterPro" id="IPR050109">
    <property type="entry name" value="HTH-type_TetR-like_transc_reg"/>
</dbReference>
<dbReference type="Proteomes" id="UP000225108">
    <property type="component" value="Unassembled WGS sequence"/>
</dbReference>
<evidence type="ECO:0000313" key="7">
    <source>
        <dbReference type="Proteomes" id="UP000225108"/>
    </source>
</evidence>
<dbReference type="SUPFAM" id="SSF46689">
    <property type="entry name" value="Homeodomain-like"/>
    <property type="match status" value="1"/>
</dbReference>
<dbReference type="PANTHER" id="PTHR30055:SF148">
    <property type="entry name" value="TETR-FAMILY TRANSCRIPTIONAL REGULATOR"/>
    <property type="match status" value="1"/>
</dbReference>
<dbReference type="GO" id="GO:0000976">
    <property type="term" value="F:transcription cis-regulatory region binding"/>
    <property type="evidence" value="ECO:0007669"/>
    <property type="project" value="TreeGrafter"/>
</dbReference>
<dbReference type="Pfam" id="PF16859">
    <property type="entry name" value="TetR_C_11"/>
    <property type="match status" value="1"/>
</dbReference>
<feature type="domain" description="HTH tetR-type" evidence="5">
    <location>
        <begin position="14"/>
        <end position="74"/>
    </location>
</feature>
<evidence type="ECO:0000256" key="1">
    <source>
        <dbReference type="ARBA" id="ARBA00023015"/>
    </source>
</evidence>
<gene>
    <name evidence="6" type="ORF">CSW57_19780</name>
</gene>